<protein>
    <recommendedName>
        <fullName evidence="10">Probable GTP-binding protein EngB</fullName>
    </recommendedName>
</protein>
<dbReference type="GO" id="GO:0000917">
    <property type="term" value="P:division septum assembly"/>
    <property type="evidence" value="ECO:0007669"/>
    <property type="project" value="UniProtKB-KW"/>
</dbReference>
<keyword evidence="13" id="KW-1185">Reference proteome</keyword>
<keyword evidence="7 10" id="KW-0342">GTP-binding</keyword>
<sequence>MIVRGAEFEISAVRPQQWPDDGLPEFAFLGRSNVGKSTLLNRLLNRKALARVSAQPGKTRQINFFRINDAFRFVDLPGYGYAAVSKREREQFAKMIDRYLLEREPLVRILQLVDIRHLPSKDDVAIHAGLLELDVPVTVVATKLDKVGKSQIPKQVRDIRDALQTRVEIYPISAEKRLGLDELWTLLESDLDRAQSGGTDC</sequence>
<dbReference type="InterPro" id="IPR030393">
    <property type="entry name" value="G_ENGB_dom"/>
</dbReference>
<dbReference type="CDD" id="cd01876">
    <property type="entry name" value="YihA_EngB"/>
    <property type="match status" value="1"/>
</dbReference>
<dbReference type="EMBL" id="FNOJ01000005">
    <property type="protein sequence ID" value="SDW40589.1"/>
    <property type="molecule type" value="Genomic_DNA"/>
</dbReference>
<feature type="domain" description="EngB-type G" evidence="11">
    <location>
        <begin position="22"/>
        <end position="193"/>
    </location>
</feature>
<dbReference type="AlphaFoldDB" id="A0A1H2TBG9"/>
<gene>
    <name evidence="10" type="primary">engB</name>
    <name evidence="12" type="ORF">SAMN04489725_105133</name>
</gene>
<evidence type="ECO:0000256" key="9">
    <source>
        <dbReference type="ARBA" id="ARBA00023306"/>
    </source>
</evidence>
<reference evidence="13" key="1">
    <citation type="submission" date="2016-10" db="EMBL/GenBank/DDBJ databases">
        <authorList>
            <person name="Varghese N."/>
        </authorList>
    </citation>
    <scope>NUCLEOTIDE SEQUENCE [LARGE SCALE GENOMIC DNA]</scope>
    <source>
        <strain evidence="13">DSM 12489</strain>
    </source>
</reference>
<comment type="similarity">
    <text evidence="2 10">Belongs to the TRAFAC class TrmE-Era-EngA-EngB-Septin-like GTPase superfamily. EngB GTPase family.</text>
</comment>
<dbReference type="InterPro" id="IPR019987">
    <property type="entry name" value="GTP-bd_ribosome_bio_YsxC"/>
</dbReference>
<dbReference type="Pfam" id="PF01926">
    <property type="entry name" value="MMR_HSR1"/>
    <property type="match status" value="1"/>
</dbReference>
<keyword evidence="3 10" id="KW-0132">Cell division</keyword>
<dbReference type="Gene3D" id="3.40.50.300">
    <property type="entry name" value="P-loop containing nucleotide triphosphate hydrolases"/>
    <property type="match status" value="1"/>
</dbReference>
<dbReference type="InterPro" id="IPR005225">
    <property type="entry name" value="Small_GTP-bd"/>
</dbReference>
<evidence type="ECO:0000256" key="1">
    <source>
        <dbReference type="ARBA" id="ARBA00001946"/>
    </source>
</evidence>
<proteinExistence type="inferred from homology"/>
<comment type="function">
    <text evidence="10">Necessary for normal cell division and for the maintenance of normal septation.</text>
</comment>
<evidence type="ECO:0000256" key="5">
    <source>
        <dbReference type="ARBA" id="ARBA00022741"/>
    </source>
</evidence>
<keyword evidence="6" id="KW-0460">Magnesium</keyword>
<accession>A0A1H2TBG9</accession>
<dbReference type="HAMAP" id="MF_00321">
    <property type="entry name" value="GTPase_EngB"/>
    <property type="match status" value="1"/>
</dbReference>
<evidence type="ECO:0000256" key="8">
    <source>
        <dbReference type="ARBA" id="ARBA00023210"/>
    </source>
</evidence>
<keyword evidence="8 10" id="KW-0717">Septation</keyword>
<organism evidence="12 13">
    <name type="scientific">Alicyclobacillus hesperidum</name>
    <dbReference type="NCBI Taxonomy" id="89784"/>
    <lineage>
        <taxon>Bacteria</taxon>
        <taxon>Bacillati</taxon>
        <taxon>Bacillota</taxon>
        <taxon>Bacilli</taxon>
        <taxon>Bacillales</taxon>
        <taxon>Alicyclobacillaceae</taxon>
        <taxon>Alicyclobacillus</taxon>
    </lineage>
</organism>
<evidence type="ECO:0000256" key="4">
    <source>
        <dbReference type="ARBA" id="ARBA00022723"/>
    </source>
</evidence>
<dbReference type="PROSITE" id="PS51706">
    <property type="entry name" value="G_ENGB"/>
    <property type="match status" value="1"/>
</dbReference>
<dbReference type="NCBIfam" id="TIGR03598">
    <property type="entry name" value="GTPase_YsxC"/>
    <property type="match status" value="1"/>
</dbReference>
<evidence type="ECO:0000256" key="3">
    <source>
        <dbReference type="ARBA" id="ARBA00022618"/>
    </source>
</evidence>
<dbReference type="InterPro" id="IPR027417">
    <property type="entry name" value="P-loop_NTPase"/>
</dbReference>
<evidence type="ECO:0000313" key="13">
    <source>
        <dbReference type="Proteomes" id="UP000182589"/>
    </source>
</evidence>
<dbReference type="NCBIfam" id="TIGR00231">
    <property type="entry name" value="small_GTP"/>
    <property type="match status" value="1"/>
</dbReference>
<dbReference type="RefSeq" id="WP_040289257.1">
    <property type="nucleotide sequence ID" value="NZ_FNOJ01000005.1"/>
</dbReference>
<keyword evidence="5 10" id="KW-0547">Nucleotide-binding</keyword>
<dbReference type="Proteomes" id="UP000182589">
    <property type="component" value="Unassembled WGS sequence"/>
</dbReference>
<dbReference type="InterPro" id="IPR006073">
    <property type="entry name" value="GTP-bd"/>
</dbReference>
<evidence type="ECO:0000256" key="10">
    <source>
        <dbReference type="HAMAP-Rule" id="MF_00321"/>
    </source>
</evidence>
<dbReference type="SUPFAM" id="SSF52540">
    <property type="entry name" value="P-loop containing nucleoside triphosphate hydrolases"/>
    <property type="match status" value="1"/>
</dbReference>
<dbReference type="PANTHER" id="PTHR11649">
    <property type="entry name" value="MSS1/TRME-RELATED GTP-BINDING PROTEIN"/>
    <property type="match status" value="1"/>
</dbReference>
<evidence type="ECO:0000259" key="11">
    <source>
        <dbReference type="PROSITE" id="PS51706"/>
    </source>
</evidence>
<evidence type="ECO:0000256" key="2">
    <source>
        <dbReference type="ARBA" id="ARBA00009638"/>
    </source>
</evidence>
<evidence type="ECO:0000256" key="7">
    <source>
        <dbReference type="ARBA" id="ARBA00023134"/>
    </source>
</evidence>
<dbReference type="GO" id="GO:0005829">
    <property type="term" value="C:cytosol"/>
    <property type="evidence" value="ECO:0007669"/>
    <property type="project" value="TreeGrafter"/>
</dbReference>
<name>A0A1H2TBG9_9BACL</name>
<keyword evidence="4" id="KW-0479">Metal-binding</keyword>
<comment type="cofactor">
    <cofactor evidence="1">
        <name>Mg(2+)</name>
        <dbReference type="ChEBI" id="CHEBI:18420"/>
    </cofactor>
</comment>
<dbReference type="STRING" id="89784.SAMN04489725_105133"/>
<evidence type="ECO:0000256" key="6">
    <source>
        <dbReference type="ARBA" id="ARBA00022842"/>
    </source>
</evidence>
<keyword evidence="9 10" id="KW-0131">Cell cycle</keyword>
<dbReference type="GO" id="GO:0046872">
    <property type="term" value="F:metal ion binding"/>
    <property type="evidence" value="ECO:0007669"/>
    <property type="project" value="UniProtKB-KW"/>
</dbReference>
<evidence type="ECO:0000313" key="12">
    <source>
        <dbReference type="EMBL" id="SDW40589.1"/>
    </source>
</evidence>
<dbReference type="PANTHER" id="PTHR11649:SF13">
    <property type="entry name" value="ENGB-TYPE G DOMAIN-CONTAINING PROTEIN"/>
    <property type="match status" value="1"/>
</dbReference>
<dbReference type="GO" id="GO:0005525">
    <property type="term" value="F:GTP binding"/>
    <property type="evidence" value="ECO:0007669"/>
    <property type="project" value="UniProtKB-UniRule"/>
</dbReference>